<dbReference type="Proteomes" id="UP000789831">
    <property type="component" value="Unassembled WGS sequence"/>
</dbReference>
<evidence type="ECO:0000313" key="4">
    <source>
        <dbReference type="Proteomes" id="UP000789831"/>
    </source>
</evidence>
<accession>A0A9N8WP24</accession>
<sequence length="302" mass="34544">MKILVISLVLYSGCFLLFFTNAQTTTNTESKFEKLILFGDSYSGNVYNFTNHTWPPSPSYKGRFSDGPIWPDYLMARLNLTSVVNHAYGSATIDHDLITGVTGRNDNITIPGVFQQVKEFYFSQHGTDLSKSLASIWIVGNDYFNSNYRIDPQEVILKLEHCMELLYETGIRYFLIPNLFNSTLLPVSKYSMRTPSHSQQVLTMHNILLRQLIADFSTVYTDVTIYPFDTDSFLNYFKASLADKSGIDNLVNACYEENGKNSSVCSNPRKYMFWDWLNLETKVHFSIAAAFEKVIAGESWRM</sequence>
<comment type="caution">
    <text evidence="3">The sequence shown here is derived from an EMBL/GenBank/DDBJ whole genome shotgun (WGS) entry which is preliminary data.</text>
</comment>
<name>A0A9N8WP24_9GLOM</name>
<dbReference type="InterPro" id="IPR001087">
    <property type="entry name" value="GDSL"/>
</dbReference>
<dbReference type="CDD" id="cd01846">
    <property type="entry name" value="fatty_acyltransferase_like"/>
    <property type="match status" value="1"/>
</dbReference>
<evidence type="ECO:0000256" key="1">
    <source>
        <dbReference type="ARBA" id="ARBA00022801"/>
    </source>
</evidence>
<dbReference type="GO" id="GO:0016788">
    <property type="term" value="F:hydrolase activity, acting on ester bonds"/>
    <property type="evidence" value="ECO:0007669"/>
    <property type="project" value="InterPro"/>
</dbReference>
<proteinExistence type="predicted"/>
<dbReference type="Gene3D" id="3.40.50.1110">
    <property type="entry name" value="SGNH hydrolase"/>
    <property type="match status" value="1"/>
</dbReference>
<dbReference type="OrthoDB" id="1600564at2759"/>
<evidence type="ECO:0000313" key="3">
    <source>
        <dbReference type="EMBL" id="CAG8491045.1"/>
    </source>
</evidence>
<dbReference type="EMBL" id="CAJVPL010000388">
    <property type="protein sequence ID" value="CAG8491045.1"/>
    <property type="molecule type" value="Genomic_DNA"/>
</dbReference>
<dbReference type="InterPro" id="IPR051058">
    <property type="entry name" value="GDSL_Est/Lipase"/>
</dbReference>
<keyword evidence="4" id="KW-1185">Reference proteome</keyword>
<dbReference type="InterPro" id="IPR036514">
    <property type="entry name" value="SGNH_hydro_sf"/>
</dbReference>
<feature type="signal peptide" evidence="2">
    <location>
        <begin position="1"/>
        <end position="22"/>
    </location>
</feature>
<dbReference type="Pfam" id="PF00657">
    <property type="entry name" value="Lipase_GDSL"/>
    <property type="match status" value="1"/>
</dbReference>
<evidence type="ECO:0000256" key="2">
    <source>
        <dbReference type="SAM" id="SignalP"/>
    </source>
</evidence>
<keyword evidence="1" id="KW-0378">Hydrolase</keyword>
<keyword evidence="2" id="KW-0732">Signal</keyword>
<gene>
    <name evidence="3" type="ORF">AGERDE_LOCUS3751</name>
</gene>
<organism evidence="3 4">
    <name type="scientific">Ambispora gerdemannii</name>
    <dbReference type="NCBI Taxonomy" id="144530"/>
    <lineage>
        <taxon>Eukaryota</taxon>
        <taxon>Fungi</taxon>
        <taxon>Fungi incertae sedis</taxon>
        <taxon>Mucoromycota</taxon>
        <taxon>Glomeromycotina</taxon>
        <taxon>Glomeromycetes</taxon>
        <taxon>Archaeosporales</taxon>
        <taxon>Ambisporaceae</taxon>
        <taxon>Ambispora</taxon>
    </lineage>
</organism>
<reference evidence="3" key="1">
    <citation type="submission" date="2021-06" db="EMBL/GenBank/DDBJ databases">
        <authorList>
            <person name="Kallberg Y."/>
            <person name="Tangrot J."/>
            <person name="Rosling A."/>
        </authorList>
    </citation>
    <scope>NUCLEOTIDE SEQUENCE</scope>
    <source>
        <strain evidence="3">MT106</strain>
    </source>
</reference>
<protein>
    <submittedName>
        <fullName evidence="3">2603_t:CDS:1</fullName>
    </submittedName>
</protein>
<dbReference type="PANTHER" id="PTHR45648:SF22">
    <property type="entry name" value="GDSL LIPASE_ACYLHYDROLASE FAMILY PROTEIN (AFU_ORTHOLOGUE AFUA_4G14700)"/>
    <property type="match status" value="1"/>
</dbReference>
<dbReference type="SUPFAM" id="SSF52266">
    <property type="entry name" value="SGNH hydrolase"/>
    <property type="match status" value="1"/>
</dbReference>
<dbReference type="PANTHER" id="PTHR45648">
    <property type="entry name" value="GDSL LIPASE/ACYLHYDROLASE FAMILY PROTEIN (AFU_ORTHOLOGUE AFUA_4G14700)"/>
    <property type="match status" value="1"/>
</dbReference>
<dbReference type="AlphaFoldDB" id="A0A9N8WP24"/>
<feature type="chain" id="PRO_5040190931" evidence="2">
    <location>
        <begin position="23"/>
        <end position="302"/>
    </location>
</feature>